<organism evidence="7 8">
    <name type="scientific">Marseilla massiliensis</name>
    <dbReference type="NCBI Taxonomy" id="1841864"/>
    <lineage>
        <taxon>Bacteria</taxon>
        <taxon>Pseudomonadati</taxon>
        <taxon>Bacteroidota</taxon>
        <taxon>Bacteroidia</taxon>
        <taxon>Bacteroidales</taxon>
        <taxon>Prevotellaceae</taxon>
        <taxon>Marseilla</taxon>
    </lineage>
</organism>
<dbReference type="Pfam" id="PF13440">
    <property type="entry name" value="Polysacc_synt_3"/>
    <property type="match status" value="1"/>
</dbReference>
<accession>A0A938WHK1</accession>
<keyword evidence="4 6" id="KW-1133">Transmembrane helix</keyword>
<evidence type="ECO:0000313" key="8">
    <source>
        <dbReference type="Proteomes" id="UP000764045"/>
    </source>
</evidence>
<dbReference type="AlphaFoldDB" id="A0A938WHK1"/>
<feature type="transmembrane region" description="Helical" evidence="6">
    <location>
        <begin position="373"/>
        <end position="393"/>
    </location>
</feature>
<feature type="transmembrane region" description="Helical" evidence="6">
    <location>
        <begin position="94"/>
        <end position="117"/>
    </location>
</feature>
<evidence type="ECO:0000256" key="3">
    <source>
        <dbReference type="ARBA" id="ARBA00022692"/>
    </source>
</evidence>
<dbReference type="EMBL" id="JACJJL010000003">
    <property type="protein sequence ID" value="MBM6660631.1"/>
    <property type="molecule type" value="Genomic_DNA"/>
</dbReference>
<name>A0A938WHK1_9BACT</name>
<dbReference type="GO" id="GO:0005886">
    <property type="term" value="C:plasma membrane"/>
    <property type="evidence" value="ECO:0007669"/>
    <property type="project" value="UniProtKB-SubCell"/>
</dbReference>
<feature type="transmembrane region" description="Helical" evidence="6">
    <location>
        <begin position="228"/>
        <end position="248"/>
    </location>
</feature>
<evidence type="ECO:0000256" key="6">
    <source>
        <dbReference type="SAM" id="Phobius"/>
    </source>
</evidence>
<feature type="transmembrane region" description="Helical" evidence="6">
    <location>
        <begin position="188"/>
        <end position="207"/>
    </location>
</feature>
<protein>
    <submittedName>
        <fullName evidence="7">Oligosaccharide flippase family protein</fullName>
    </submittedName>
</protein>
<evidence type="ECO:0000256" key="1">
    <source>
        <dbReference type="ARBA" id="ARBA00004651"/>
    </source>
</evidence>
<evidence type="ECO:0000256" key="2">
    <source>
        <dbReference type="ARBA" id="ARBA00022475"/>
    </source>
</evidence>
<reference evidence="7 8" key="1">
    <citation type="journal article" date="2021" name="Sci. Rep.">
        <title>The distribution of antibiotic resistance genes in chicken gut microbiota commensals.</title>
        <authorList>
            <person name="Juricova H."/>
            <person name="Matiasovicova J."/>
            <person name="Kubasova T."/>
            <person name="Cejkova D."/>
            <person name="Rychlik I."/>
        </authorList>
    </citation>
    <scope>NUCLEOTIDE SEQUENCE [LARGE SCALE GENOMIC DNA]</scope>
    <source>
        <strain evidence="7 8">An819</strain>
    </source>
</reference>
<feature type="transmembrane region" description="Helical" evidence="6">
    <location>
        <begin position="12"/>
        <end position="33"/>
    </location>
</feature>
<feature type="transmembrane region" description="Helical" evidence="6">
    <location>
        <begin position="163"/>
        <end position="182"/>
    </location>
</feature>
<evidence type="ECO:0000256" key="4">
    <source>
        <dbReference type="ARBA" id="ARBA00022989"/>
    </source>
</evidence>
<dbReference type="PANTHER" id="PTHR30250">
    <property type="entry name" value="PST FAMILY PREDICTED COLANIC ACID TRANSPORTER"/>
    <property type="match status" value="1"/>
</dbReference>
<sequence length="495" mass="53887">MDDAESKTSYSHVLKYTGIFGGVQGLNIIIGLVRNKLVALLLGPSGMGLVSLFNSAITFMSQATSLGLSFSAVKHIAEIFDRGDESRILHFIKIIRTWSLITALFGMALCALLGPMLSDYTFSWGDHTLHFILLSPVVGMLAITGGETAILKGARKLRALATIQIYSVFAALVISVPVYYFFGQSGIVPVILLVAMADMAFTIMYSYRFYPLKLNGCRSLIGEGMPMVRLGIAFVLTGIMGSGAEMVIRSFLNVKAGLDIVGLYNAGYVLTVTYAGMVFSAMETDYFPRVSSVNDDVAATNLMVNRQIEVSLLIISPMLALLILALPILMPLLYSHSFAPVVSMAQVAALSMYFKAMSLPIAYVTLAHGDSVAYFILETAYDAMLVLLIVFGYNQWGLIGTGIALTLSYILDLAMILAYAHVRYKYCVSSQVYRYALLQLPLGFSAYAVTHISCEWLYIALGAIITIASGAASAYIIYKKTSLWNKLKSKLLHNG</sequence>
<comment type="caution">
    <text evidence="7">The sequence shown here is derived from an EMBL/GenBank/DDBJ whole genome shotgun (WGS) entry which is preliminary data.</text>
</comment>
<dbReference type="RefSeq" id="WP_205107581.1">
    <property type="nucleotide sequence ID" value="NZ_JACJJL010000003.1"/>
</dbReference>
<feature type="transmembrane region" description="Helical" evidence="6">
    <location>
        <begin position="53"/>
        <end position="73"/>
    </location>
</feature>
<keyword evidence="5 6" id="KW-0472">Membrane</keyword>
<feature type="transmembrane region" description="Helical" evidence="6">
    <location>
        <begin position="432"/>
        <end position="450"/>
    </location>
</feature>
<keyword evidence="3 6" id="KW-0812">Transmembrane</keyword>
<gene>
    <name evidence="7" type="ORF">H6B30_02500</name>
</gene>
<evidence type="ECO:0000313" key="7">
    <source>
        <dbReference type="EMBL" id="MBM6660631.1"/>
    </source>
</evidence>
<dbReference type="Proteomes" id="UP000764045">
    <property type="component" value="Unassembled WGS sequence"/>
</dbReference>
<feature type="transmembrane region" description="Helical" evidence="6">
    <location>
        <begin position="456"/>
        <end position="478"/>
    </location>
</feature>
<keyword evidence="8" id="KW-1185">Reference proteome</keyword>
<feature type="transmembrane region" description="Helical" evidence="6">
    <location>
        <begin position="129"/>
        <end position="151"/>
    </location>
</feature>
<feature type="transmembrane region" description="Helical" evidence="6">
    <location>
        <begin position="312"/>
        <end position="334"/>
    </location>
</feature>
<dbReference type="InterPro" id="IPR050833">
    <property type="entry name" value="Poly_Biosynth_Transport"/>
</dbReference>
<evidence type="ECO:0000256" key="5">
    <source>
        <dbReference type="ARBA" id="ARBA00023136"/>
    </source>
</evidence>
<keyword evidence="2" id="KW-1003">Cell membrane</keyword>
<dbReference type="PANTHER" id="PTHR30250:SF11">
    <property type="entry name" value="O-ANTIGEN TRANSPORTER-RELATED"/>
    <property type="match status" value="1"/>
</dbReference>
<comment type="subcellular location">
    <subcellularLocation>
        <location evidence="1">Cell membrane</location>
        <topology evidence="1">Multi-pass membrane protein</topology>
    </subcellularLocation>
</comment>
<proteinExistence type="predicted"/>
<feature type="transmembrane region" description="Helical" evidence="6">
    <location>
        <begin position="399"/>
        <end position="420"/>
    </location>
</feature>
<feature type="transmembrane region" description="Helical" evidence="6">
    <location>
        <begin position="346"/>
        <end position="366"/>
    </location>
</feature>
<feature type="transmembrane region" description="Helical" evidence="6">
    <location>
        <begin position="260"/>
        <end position="282"/>
    </location>
</feature>